<comment type="caution">
    <text evidence="1">The sequence shown here is derived from an EMBL/GenBank/DDBJ whole genome shotgun (WGS) entry which is preliminary data.</text>
</comment>
<protein>
    <submittedName>
        <fullName evidence="1">Pyruvate synthase</fullName>
    </submittedName>
</protein>
<name>A0AC61L725_9EURY</name>
<organism evidence="1 2">
    <name type="scientific">Candidatus Methanogaster sp</name>
    <dbReference type="NCBI Taxonomy" id="3386292"/>
    <lineage>
        <taxon>Archaea</taxon>
        <taxon>Methanobacteriati</taxon>
        <taxon>Methanobacteriota</taxon>
        <taxon>Stenosarchaea group</taxon>
        <taxon>Methanomicrobia</taxon>
        <taxon>Methanosarcinales</taxon>
        <taxon>ANME-2 cluster</taxon>
        <taxon>Candidatus Methanogasteraceae</taxon>
        <taxon>Candidatus Methanogaster</taxon>
    </lineage>
</organism>
<gene>
    <name evidence="1" type="ORF">C4B59_01345</name>
</gene>
<dbReference type="EMBL" id="PQXF01000002">
    <property type="protein sequence ID" value="PXF62033.1"/>
    <property type="molecule type" value="Genomic_DNA"/>
</dbReference>
<evidence type="ECO:0000313" key="1">
    <source>
        <dbReference type="EMBL" id="PXF62033.1"/>
    </source>
</evidence>
<dbReference type="Proteomes" id="UP000248329">
    <property type="component" value="Unassembled WGS sequence"/>
</dbReference>
<sequence>MKVIHAAIVKPGTTLVNKTGGWRTFMPECNYELCNGCGICETYCPDSVIVKDGDRYAPNLDYCKGCGICANVCPKDAITMILEGK</sequence>
<keyword evidence="1" id="KW-0670">Pyruvate</keyword>
<evidence type="ECO:0000313" key="2">
    <source>
        <dbReference type="Proteomes" id="UP000248329"/>
    </source>
</evidence>
<accession>A0AC61L725</accession>
<proteinExistence type="predicted"/>
<reference evidence="1" key="1">
    <citation type="submission" date="2018-01" db="EMBL/GenBank/DDBJ databases">
        <authorList>
            <person name="Krukenberg V."/>
        </authorList>
    </citation>
    <scope>NUCLEOTIDE SEQUENCE</scope>
    <source>
        <strain evidence="1">E20ANME2</strain>
    </source>
</reference>